<dbReference type="SUPFAM" id="SSF48008">
    <property type="entry name" value="GntR ligand-binding domain-like"/>
    <property type="match status" value="1"/>
</dbReference>
<dbReference type="InterPro" id="IPR036390">
    <property type="entry name" value="WH_DNA-bd_sf"/>
</dbReference>
<name>A0A6G4ASP6_9ACTN</name>
<dbReference type="Gene3D" id="1.10.10.10">
    <property type="entry name" value="Winged helix-like DNA-binding domain superfamily/Winged helix DNA-binding domain"/>
    <property type="match status" value="1"/>
</dbReference>
<dbReference type="SMART" id="SM00345">
    <property type="entry name" value="HTH_GNTR"/>
    <property type="match status" value="1"/>
</dbReference>
<comment type="caution">
    <text evidence="5">The sequence shown here is derived from an EMBL/GenBank/DDBJ whole genome shotgun (WGS) entry which is preliminary data.</text>
</comment>
<dbReference type="RefSeq" id="WP_164433878.1">
    <property type="nucleotide sequence ID" value="NZ_JAAIKT010000060.1"/>
</dbReference>
<dbReference type="PANTHER" id="PTHR43537:SF24">
    <property type="entry name" value="GLUCONATE OPERON TRANSCRIPTIONAL REPRESSOR"/>
    <property type="match status" value="1"/>
</dbReference>
<dbReference type="AlphaFoldDB" id="A0A6G4ASP6"/>
<keyword evidence="6" id="KW-1185">Reference proteome</keyword>
<dbReference type="InterPro" id="IPR011711">
    <property type="entry name" value="GntR_C"/>
</dbReference>
<dbReference type="SUPFAM" id="SSF46785">
    <property type="entry name" value="Winged helix' DNA-binding domain"/>
    <property type="match status" value="1"/>
</dbReference>
<dbReference type="GO" id="GO:0003700">
    <property type="term" value="F:DNA-binding transcription factor activity"/>
    <property type="evidence" value="ECO:0007669"/>
    <property type="project" value="InterPro"/>
</dbReference>
<protein>
    <submittedName>
        <fullName evidence="5">GntR family transcriptional regulator</fullName>
    </submittedName>
</protein>
<keyword evidence="2" id="KW-0238">DNA-binding</keyword>
<reference evidence="5" key="1">
    <citation type="submission" date="2020-02" db="EMBL/GenBank/DDBJ databases">
        <title>A new Streptomyces sp. for controlling soil-borne diseases.</title>
        <authorList>
            <person name="Li X."/>
            <person name="Tian Y."/>
            <person name="Gao K."/>
        </authorList>
    </citation>
    <scope>NUCLEOTIDE SEQUENCE [LARGE SCALE GENOMIC DNA]</scope>
    <source>
        <strain evidence="5">0250</strain>
    </source>
</reference>
<dbReference type="PANTHER" id="PTHR43537">
    <property type="entry name" value="TRANSCRIPTIONAL REGULATOR, GNTR FAMILY"/>
    <property type="match status" value="1"/>
</dbReference>
<evidence type="ECO:0000259" key="4">
    <source>
        <dbReference type="PROSITE" id="PS50949"/>
    </source>
</evidence>
<dbReference type="Pfam" id="PF00392">
    <property type="entry name" value="GntR"/>
    <property type="match status" value="1"/>
</dbReference>
<dbReference type="Gene3D" id="1.20.120.530">
    <property type="entry name" value="GntR ligand-binding domain-like"/>
    <property type="match status" value="1"/>
</dbReference>
<keyword evidence="3" id="KW-0804">Transcription</keyword>
<accession>A0A6G4ASP6</accession>
<dbReference type="InterPro" id="IPR036388">
    <property type="entry name" value="WH-like_DNA-bd_sf"/>
</dbReference>
<dbReference type="InterPro" id="IPR000524">
    <property type="entry name" value="Tscrpt_reg_HTH_GntR"/>
</dbReference>
<evidence type="ECO:0000256" key="1">
    <source>
        <dbReference type="ARBA" id="ARBA00023015"/>
    </source>
</evidence>
<proteinExistence type="predicted"/>
<sequence length="234" mass="25740">MVSALPKAALPKAARRGLADEAADLVREAILAGHFPPGAPLREVELATHLDISRGSVRQGLAELEHEGLIRTGWHRATTVIEVRTEDVEEVYALRAALDRLAATTARRSAGTADFAELDRLVDAMDTECRATADSRRLVALDIAFHDQIYAAARNGRLTAAWHAIRSQIHLFQLRRVESGYDHYRARVVDEHRELAALLRDGDVRTLARKAEEHVDSARRSLLAGLPKASPSSP</sequence>
<organism evidence="5 6">
    <name type="scientific">Streptomyces rhizosphaericus</name>
    <dbReference type="NCBI Taxonomy" id="114699"/>
    <lineage>
        <taxon>Bacteria</taxon>
        <taxon>Bacillati</taxon>
        <taxon>Actinomycetota</taxon>
        <taxon>Actinomycetes</taxon>
        <taxon>Kitasatosporales</taxon>
        <taxon>Streptomycetaceae</taxon>
        <taxon>Streptomyces</taxon>
        <taxon>Streptomyces violaceusniger group</taxon>
    </lineage>
</organism>
<dbReference type="GO" id="GO:0003677">
    <property type="term" value="F:DNA binding"/>
    <property type="evidence" value="ECO:0007669"/>
    <property type="project" value="UniProtKB-KW"/>
</dbReference>
<dbReference type="PROSITE" id="PS50949">
    <property type="entry name" value="HTH_GNTR"/>
    <property type="match status" value="1"/>
</dbReference>
<evidence type="ECO:0000313" key="5">
    <source>
        <dbReference type="EMBL" id="NEW75487.1"/>
    </source>
</evidence>
<dbReference type="Proteomes" id="UP000476310">
    <property type="component" value="Unassembled WGS sequence"/>
</dbReference>
<dbReference type="EMBL" id="JAAIKT010000060">
    <property type="protein sequence ID" value="NEW75487.1"/>
    <property type="molecule type" value="Genomic_DNA"/>
</dbReference>
<dbReference type="Pfam" id="PF07729">
    <property type="entry name" value="FCD"/>
    <property type="match status" value="1"/>
</dbReference>
<keyword evidence="1" id="KW-0805">Transcription regulation</keyword>
<evidence type="ECO:0000256" key="2">
    <source>
        <dbReference type="ARBA" id="ARBA00023125"/>
    </source>
</evidence>
<gene>
    <name evidence="5" type="ORF">G4H13_35335</name>
</gene>
<dbReference type="InterPro" id="IPR008920">
    <property type="entry name" value="TF_FadR/GntR_C"/>
</dbReference>
<dbReference type="SMART" id="SM00895">
    <property type="entry name" value="FCD"/>
    <property type="match status" value="1"/>
</dbReference>
<evidence type="ECO:0000313" key="6">
    <source>
        <dbReference type="Proteomes" id="UP000476310"/>
    </source>
</evidence>
<evidence type="ECO:0000256" key="3">
    <source>
        <dbReference type="ARBA" id="ARBA00023163"/>
    </source>
</evidence>
<feature type="domain" description="HTH gntR-type" evidence="4">
    <location>
        <begin position="16"/>
        <end position="83"/>
    </location>
</feature>